<evidence type="ECO:0000256" key="4">
    <source>
        <dbReference type="ARBA" id="ARBA00023136"/>
    </source>
</evidence>
<feature type="region of interest" description="Disordered" evidence="5">
    <location>
        <begin position="47"/>
        <end position="71"/>
    </location>
</feature>
<proteinExistence type="predicted"/>
<name>A0A9N9T801_DIABA</name>
<evidence type="ECO:0000313" key="8">
    <source>
        <dbReference type="EMBL" id="CAG9837692.1"/>
    </source>
</evidence>
<dbReference type="GO" id="GO:0015179">
    <property type="term" value="F:L-amino acid transmembrane transporter activity"/>
    <property type="evidence" value="ECO:0007669"/>
    <property type="project" value="TreeGrafter"/>
</dbReference>
<evidence type="ECO:0000256" key="1">
    <source>
        <dbReference type="ARBA" id="ARBA00004141"/>
    </source>
</evidence>
<sequence length="434" mass="49138">MELHHSQNQTNQYDVESNNAPWYGSKTSCASQSNGVMFQSTDLILNPSETKKKNSTSGAEGKGGGGHGHGIPVEHPTSYLETLMHLFKGNVGSGIFAMGDAIKNAGIIFGPIVVLFLGIICVHCQHMLLNAARVLQEKHQVKQSPDFAETVELCFEKGPPKLARLSVFARKLVNTFLCVTQLGFCCVYFVFISDNIKQVLHSHGYEVDVHVLMAIILIPILLPCLVRNLKYLAPFSTLANILMILGIIIVLYHAISDGLPSITQRIYVANPKTMPLFFGTAVFAFEGIGLCMSHNNTKLIQTAKKTGKPYSVTDMTNEKFYNLKLLYEEWGNNFNVNEEKDKIKWHDIKAFRVENEHPFTFFYKNSYEDEDYQKVFVRSLQRTENQISLFANGLTREYSYTSKIPLTENKKRNLKELRDKMFYPEVTVKLTIRI</sequence>
<evidence type="ECO:0000259" key="7">
    <source>
        <dbReference type="Pfam" id="PF01490"/>
    </source>
</evidence>
<evidence type="ECO:0000256" key="3">
    <source>
        <dbReference type="ARBA" id="ARBA00022989"/>
    </source>
</evidence>
<dbReference type="Pfam" id="PF01490">
    <property type="entry name" value="Aa_trans"/>
    <property type="match status" value="1"/>
</dbReference>
<feature type="transmembrane region" description="Helical" evidence="6">
    <location>
        <begin position="207"/>
        <end position="226"/>
    </location>
</feature>
<evidence type="ECO:0000256" key="6">
    <source>
        <dbReference type="SAM" id="Phobius"/>
    </source>
</evidence>
<dbReference type="PANTHER" id="PTHR22950">
    <property type="entry name" value="AMINO ACID TRANSPORTER"/>
    <property type="match status" value="1"/>
</dbReference>
<comment type="subcellular location">
    <subcellularLocation>
        <location evidence="1">Membrane</location>
        <topology evidence="1">Multi-pass membrane protein</topology>
    </subcellularLocation>
</comment>
<dbReference type="OrthoDB" id="1684102at2759"/>
<feature type="transmembrane region" description="Helical" evidence="6">
    <location>
        <begin position="238"/>
        <end position="255"/>
    </location>
</feature>
<evidence type="ECO:0000313" key="9">
    <source>
        <dbReference type="Proteomes" id="UP001153709"/>
    </source>
</evidence>
<dbReference type="InterPro" id="IPR013057">
    <property type="entry name" value="AA_transpt_TM"/>
</dbReference>
<dbReference type="Proteomes" id="UP001153709">
    <property type="component" value="Chromosome 7"/>
</dbReference>
<evidence type="ECO:0000256" key="2">
    <source>
        <dbReference type="ARBA" id="ARBA00022692"/>
    </source>
</evidence>
<evidence type="ECO:0000256" key="5">
    <source>
        <dbReference type="SAM" id="MobiDB-lite"/>
    </source>
</evidence>
<keyword evidence="9" id="KW-1185">Reference proteome</keyword>
<reference evidence="8" key="1">
    <citation type="submission" date="2022-01" db="EMBL/GenBank/DDBJ databases">
        <authorList>
            <person name="King R."/>
        </authorList>
    </citation>
    <scope>NUCLEOTIDE SEQUENCE</scope>
</reference>
<feature type="compositionally biased region" description="Gly residues" evidence="5">
    <location>
        <begin position="60"/>
        <end position="69"/>
    </location>
</feature>
<keyword evidence="4 6" id="KW-0472">Membrane</keyword>
<feature type="domain" description="Amino acid transporter transmembrane" evidence="7">
    <location>
        <begin position="75"/>
        <end position="292"/>
    </location>
</feature>
<gene>
    <name evidence="8" type="ORF">DIABBA_LOCUS10655</name>
</gene>
<feature type="transmembrane region" description="Helical" evidence="6">
    <location>
        <begin position="275"/>
        <end position="295"/>
    </location>
</feature>
<dbReference type="PANTHER" id="PTHR22950:SF349">
    <property type="entry name" value="AMINO ACID TRANSPORTER TRANSMEMBRANE DOMAIN-CONTAINING PROTEIN"/>
    <property type="match status" value="1"/>
</dbReference>
<keyword evidence="3 6" id="KW-1133">Transmembrane helix</keyword>
<feature type="transmembrane region" description="Helical" evidence="6">
    <location>
        <begin position="172"/>
        <end position="192"/>
    </location>
</feature>
<dbReference type="GO" id="GO:0005774">
    <property type="term" value="C:vacuolar membrane"/>
    <property type="evidence" value="ECO:0007669"/>
    <property type="project" value="TreeGrafter"/>
</dbReference>
<accession>A0A9N9T801</accession>
<dbReference type="AlphaFoldDB" id="A0A9N9T801"/>
<protein>
    <recommendedName>
        <fullName evidence="7">Amino acid transporter transmembrane domain-containing protein</fullName>
    </recommendedName>
</protein>
<keyword evidence="2 6" id="KW-0812">Transmembrane</keyword>
<feature type="transmembrane region" description="Helical" evidence="6">
    <location>
        <begin position="107"/>
        <end position="129"/>
    </location>
</feature>
<dbReference type="EMBL" id="OU898282">
    <property type="protein sequence ID" value="CAG9837692.1"/>
    <property type="molecule type" value="Genomic_DNA"/>
</dbReference>
<organism evidence="8 9">
    <name type="scientific">Diabrotica balteata</name>
    <name type="common">Banded cucumber beetle</name>
    <dbReference type="NCBI Taxonomy" id="107213"/>
    <lineage>
        <taxon>Eukaryota</taxon>
        <taxon>Metazoa</taxon>
        <taxon>Ecdysozoa</taxon>
        <taxon>Arthropoda</taxon>
        <taxon>Hexapoda</taxon>
        <taxon>Insecta</taxon>
        <taxon>Pterygota</taxon>
        <taxon>Neoptera</taxon>
        <taxon>Endopterygota</taxon>
        <taxon>Coleoptera</taxon>
        <taxon>Polyphaga</taxon>
        <taxon>Cucujiformia</taxon>
        <taxon>Chrysomeloidea</taxon>
        <taxon>Chrysomelidae</taxon>
        <taxon>Galerucinae</taxon>
        <taxon>Diabroticina</taxon>
        <taxon>Diabroticites</taxon>
        <taxon>Diabrotica</taxon>
    </lineage>
</organism>